<sequence>MKLIKRKPTTPSQRFYVYIKKSSKKLIKTKLIKNINTNTNGRNYKGKICVRHKGGGKKKIFRIIDFKRNLALPCYIKSIEYDPYRSGLIGLVHYSSNLLCYILLPEGLKKNDLIIPIPAISNNINENIKIGNLLNLKNTPIGTIIHNIELQKNNGGKLIRASGTFAQTLSNDLTLKLTIIKLRSGEKKFFLDNLTAIIGSVSNSQNRLTSFGKAGRSRNLNKRPTVRGIAMNPVDHPHGGRTNGGRPSVTPWGKITKGKPTRSKKKKKLIY</sequence>
<dbReference type="InterPro" id="IPR022666">
    <property type="entry name" value="Ribosomal_uL2_RNA-bd_dom"/>
</dbReference>
<feature type="domain" description="Large ribosomal subunit protein uL2 RNA-binding" evidence="6">
    <location>
        <begin position="41"/>
        <end position="116"/>
    </location>
</feature>
<dbReference type="GO" id="GO:0002181">
    <property type="term" value="P:cytoplasmic translation"/>
    <property type="evidence" value="ECO:0007669"/>
    <property type="project" value="TreeGrafter"/>
</dbReference>
<dbReference type="SUPFAM" id="SSF50249">
    <property type="entry name" value="Nucleic acid-binding proteins"/>
    <property type="match status" value="1"/>
</dbReference>
<dbReference type="GO" id="GO:0003723">
    <property type="term" value="F:RNA binding"/>
    <property type="evidence" value="ECO:0007669"/>
    <property type="project" value="InterPro"/>
</dbReference>
<dbReference type="GO" id="GO:0015934">
    <property type="term" value="C:large ribosomal subunit"/>
    <property type="evidence" value="ECO:0007669"/>
    <property type="project" value="InterPro"/>
</dbReference>
<dbReference type="AlphaFoldDB" id="E9P6D8"/>
<evidence type="ECO:0000256" key="2">
    <source>
        <dbReference type="ARBA" id="ARBA00022980"/>
    </source>
</evidence>
<evidence type="ECO:0000313" key="7">
    <source>
        <dbReference type="EMBL" id="ADW83122.1"/>
    </source>
</evidence>
<dbReference type="InterPro" id="IPR022671">
    <property type="entry name" value="Ribosomal_uL2_CS"/>
</dbReference>
<dbReference type="InterPro" id="IPR005880">
    <property type="entry name" value="Ribosomal_uL2_bac/org-type"/>
</dbReference>
<feature type="domain" description="Large ribosomal subunit protein uL2 C-terminal" evidence="5">
    <location>
        <begin position="128"/>
        <end position="255"/>
    </location>
</feature>
<organism evidence="7">
    <name type="scientific">Glaucocystis nostochinearum</name>
    <dbReference type="NCBI Taxonomy" id="38271"/>
    <lineage>
        <taxon>Eukaryota</taxon>
        <taxon>Glaucocystophyceae</taxon>
        <taxon>Glaucocystales</taxon>
        <taxon>Glaucocystaceae</taxon>
        <taxon>Glaucocystis</taxon>
    </lineage>
</organism>
<dbReference type="PIRSF" id="PIRSF002158">
    <property type="entry name" value="Ribosomal_L2"/>
    <property type="match status" value="1"/>
</dbReference>
<keyword evidence="7" id="KW-0496">Mitochondrion</keyword>
<dbReference type="InterPro" id="IPR014722">
    <property type="entry name" value="Rib_uL2_dom2"/>
</dbReference>
<geneLocation type="mitochondrion" evidence="7"/>
<feature type="region of interest" description="Disordered" evidence="4">
    <location>
        <begin position="228"/>
        <end position="271"/>
    </location>
</feature>
<dbReference type="Gene3D" id="4.10.950.10">
    <property type="entry name" value="Ribosomal protein L2, domain 3"/>
    <property type="match status" value="1"/>
</dbReference>
<evidence type="ECO:0000259" key="6">
    <source>
        <dbReference type="SMART" id="SM01383"/>
    </source>
</evidence>
<evidence type="ECO:0000259" key="5">
    <source>
        <dbReference type="SMART" id="SM01382"/>
    </source>
</evidence>
<dbReference type="RefSeq" id="YP_004222750.1">
    <property type="nucleotide sequence ID" value="NC_015117.1"/>
</dbReference>
<dbReference type="EMBL" id="HQ908425">
    <property type="protein sequence ID" value="ADW83122.1"/>
    <property type="molecule type" value="Genomic_DNA"/>
</dbReference>
<evidence type="ECO:0000256" key="1">
    <source>
        <dbReference type="ARBA" id="ARBA00005636"/>
    </source>
</evidence>
<dbReference type="InterPro" id="IPR008991">
    <property type="entry name" value="Translation_prot_SH3-like_sf"/>
</dbReference>
<dbReference type="InterPro" id="IPR014726">
    <property type="entry name" value="Ribosomal_uL2_dom3"/>
</dbReference>
<dbReference type="InterPro" id="IPR002171">
    <property type="entry name" value="Ribosomal_uL2"/>
</dbReference>
<dbReference type="Pfam" id="PF00181">
    <property type="entry name" value="Ribosomal_L2_N"/>
    <property type="match status" value="1"/>
</dbReference>
<dbReference type="SMART" id="SM01382">
    <property type="entry name" value="Ribosomal_L2_C"/>
    <property type="match status" value="1"/>
</dbReference>
<evidence type="ECO:0000256" key="4">
    <source>
        <dbReference type="SAM" id="MobiDB-lite"/>
    </source>
</evidence>
<proteinExistence type="inferred from homology"/>
<feature type="compositionally biased region" description="Basic residues" evidence="4">
    <location>
        <begin position="256"/>
        <end position="271"/>
    </location>
</feature>
<evidence type="ECO:0000256" key="3">
    <source>
        <dbReference type="ARBA" id="ARBA00023274"/>
    </source>
</evidence>
<reference evidence="7" key="1">
    <citation type="submission" date="2011-01" db="EMBL/GenBank/DDBJ databases">
        <authorList>
            <person name="Lang B.F."/>
            <person name="Burger G.B."/>
        </authorList>
    </citation>
    <scope>NUCLEOTIDE SEQUENCE</scope>
    <source>
        <strain evidence="7">UTEX 64</strain>
    </source>
</reference>
<protein>
    <submittedName>
        <fullName evidence="7">Ribosomal protein L2</fullName>
    </submittedName>
</protein>
<dbReference type="Gene3D" id="2.40.50.140">
    <property type="entry name" value="Nucleic acid-binding proteins"/>
    <property type="match status" value="1"/>
</dbReference>
<dbReference type="GO" id="GO:0016740">
    <property type="term" value="F:transferase activity"/>
    <property type="evidence" value="ECO:0007669"/>
    <property type="project" value="InterPro"/>
</dbReference>
<dbReference type="GeneID" id="10210874"/>
<dbReference type="Gene3D" id="2.30.30.30">
    <property type="match status" value="1"/>
</dbReference>
<gene>
    <name evidence="7" type="primary">rpl2</name>
</gene>
<name>E9P6D8_9EUKA</name>
<comment type="similarity">
    <text evidence="1">Belongs to the universal ribosomal protein uL2 family.</text>
</comment>
<dbReference type="SMART" id="SM01383">
    <property type="entry name" value="Ribosomal_L2"/>
    <property type="match status" value="1"/>
</dbReference>
<dbReference type="PANTHER" id="PTHR13691:SF5">
    <property type="entry name" value="LARGE RIBOSOMAL SUBUNIT PROTEIN UL2M"/>
    <property type="match status" value="1"/>
</dbReference>
<accession>E9P6D8</accession>
<dbReference type="Pfam" id="PF03947">
    <property type="entry name" value="Ribosomal_L2_C"/>
    <property type="match status" value="1"/>
</dbReference>
<dbReference type="SUPFAM" id="SSF50104">
    <property type="entry name" value="Translation proteins SH3-like domain"/>
    <property type="match status" value="1"/>
</dbReference>
<dbReference type="InterPro" id="IPR012340">
    <property type="entry name" value="NA-bd_OB-fold"/>
</dbReference>
<dbReference type="GO" id="GO:0003735">
    <property type="term" value="F:structural constituent of ribosome"/>
    <property type="evidence" value="ECO:0007669"/>
    <property type="project" value="InterPro"/>
</dbReference>
<dbReference type="NCBIfam" id="TIGR01171">
    <property type="entry name" value="rplB_bact"/>
    <property type="match status" value="1"/>
</dbReference>
<dbReference type="PROSITE" id="PS00467">
    <property type="entry name" value="RIBOSOMAL_L2"/>
    <property type="match status" value="1"/>
</dbReference>
<keyword evidence="2 7" id="KW-0689">Ribosomal protein</keyword>
<dbReference type="PANTHER" id="PTHR13691">
    <property type="entry name" value="RIBOSOMAL PROTEIN L2"/>
    <property type="match status" value="1"/>
</dbReference>
<dbReference type="InterPro" id="IPR022669">
    <property type="entry name" value="Ribosomal_uL2_C"/>
</dbReference>
<keyword evidence="3" id="KW-0687">Ribonucleoprotein</keyword>